<proteinExistence type="predicted"/>
<evidence type="ECO:0000313" key="3">
    <source>
        <dbReference type="EMBL" id="QJA59103.1"/>
    </source>
</evidence>
<dbReference type="AlphaFoldDB" id="A0A6H1ZXU9"/>
<evidence type="ECO:0000313" key="2">
    <source>
        <dbReference type="EMBL" id="QJA52095.1"/>
    </source>
</evidence>
<dbReference type="EMBL" id="MT144312">
    <property type="protein sequence ID" value="QJA52095.1"/>
    <property type="molecule type" value="Genomic_DNA"/>
</dbReference>
<gene>
    <name evidence="3" type="ORF">MM415B01354_0008</name>
    <name evidence="2" type="ORF">TM448A02481_0002</name>
</gene>
<name>A0A6H1ZXU9_9ZZZZ</name>
<organism evidence="2">
    <name type="scientific">viral metagenome</name>
    <dbReference type="NCBI Taxonomy" id="1070528"/>
    <lineage>
        <taxon>unclassified sequences</taxon>
        <taxon>metagenomes</taxon>
        <taxon>organismal metagenomes</taxon>
    </lineage>
</organism>
<dbReference type="EMBL" id="MT141354">
    <property type="protein sequence ID" value="QJA59103.1"/>
    <property type="molecule type" value="Genomic_DNA"/>
</dbReference>
<sequence length="125" mass="13776">MWVTSWPFAEYVKHEWAGAWVNSLFRNESRILSSELIREGVAATRAFYGDPPDLGIVTFVDSSKIRSTNPGYCYLMAGWKRIGKTKGGLDALGQSPSEMPDPIAPKGFTPSLLPGKIPTLLPQHP</sequence>
<feature type="region of interest" description="Disordered" evidence="1">
    <location>
        <begin position="90"/>
        <end position="110"/>
    </location>
</feature>
<evidence type="ECO:0000256" key="1">
    <source>
        <dbReference type="SAM" id="MobiDB-lite"/>
    </source>
</evidence>
<accession>A0A6H1ZXU9</accession>
<reference evidence="2" key="1">
    <citation type="submission" date="2020-03" db="EMBL/GenBank/DDBJ databases">
        <title>The deep terrestrial virosphere.</title>
        <authorList>
            <person name="Holmfeldt K."/>
            <person name="Nilsson E."/>
            <person name="Simone D."/>
            <person name="Lopez-Fernandez M."/>
            <person name="Wu X."/>
            <person name="de Brujin I."/>
            <person name="Lundin D."/>
            <person name="Andersson A."/>
            <person name="Bertilsson S."/>
            <person name="Dopson M."/>
        </authorList>
    </citation>
    <scope>NUCLEOTIDE SEQUENCE</scope>
    <source>
        <strain evidence="3">MM415B01354</strain>
        <strain evidence="2">TM448A02481</strain>
    </source>
</reference>
<protein>
    <submittedName>
        <fullName evidence="2">Uncharacterized protein</fullName>
    </submittedName>
</protein>